<dbReference type="Pfam" id="PF00160">
    <property type="entry name" value="Pro_isomerase"/>
    <property type="match status" value="1"/>
</dbReference>
<dbReference type="GO" id="GO:0003755">
    <property type="term" value="F:peptidyl-prolyl cis-trans isomerase activity"/>
    <property type="evidence" value="ECO:0007669"/>
    <property type="project" value="InterPro"/>
</dbReference>
<name>A0A094PR39_9ZZZZ</name>
<dbReference type="Gene3D" id="2.40.100.10">
    <property type="entry name" value="Cyclophilin-like"/>
    <property type="match status" value="1"/>
</dbReference>
<protein>
    <recommendedName>
        <fullName evidence="1">PPIase cyclophilin-type domain-containing protein</fullName>
    </recommendedName>
</protein>
<feature type="domain" description="PPIase cyclophilin-type" evidence="1">
    <location>
        <begin position="68"/>
        <end position="229"/>
    </location>
</feature>
<sequence>MKKLLPAVLIAAALTATSLVSVQAAERPTSVPSCKKSTAKPHVPAAIKQPMVPAKKIPQTLTLRTNCGTITATLLTKEAPQTTTNITTLANKKYYNKTICHRLTTEGIFVLQCGDPTVEASGAPTGWAGYADENLPKAGPKNYPAGTLAMANSGKGISGKGTNGSQFFLVYADTQLGPDYTIFGRITSGLDIIKKIAAVGAYEVRSDGQAYYVPDGFPLQMVAIESASAR</sequence>
<dbReference type="PRINTS" id="PR00153">
    <property type="entry name" value="CSAPPISMRASE"/>
</dbReference>
<dbReference type="SUPFAM" id="SSF50891">
    <property type="entry name" value="Cyclophilin-like"/>
    <property type="match status" value="1"/>
</dbReference>
<dbReference type="PANTHER" id="PTHR45625:SF3">
    <property type="entry name" value="PEPTIDYL-PROLYL CIS-TRANS ISOMERASE B-RELATED"/>
    <property type="match status" value="1"/>
</dbReference>
<dbReference type="InterPro" id="IPR002130">
    <property type="entry name" value="Cyclophilin-type_PPIase_dom"/>
</dbReference>
<gene>
    <name evidence="2" type="ORF">GM50_20295</name>
</gene>
<dbReference type="PROSITE" id="PS50072">
    <property type="entry name" value="CSA_PPIASE_2"/>
    <property type="match status" value="1"/>
</dbReference>
<evidence type="ECO:0000313" key="2">
    <source>
        <dbReference type="EMBL" id="KGA14240.1"/>
    </source>
</evidence>
<comment type="caution">
    <text evidence="2">The sequence shown here is derived from an EMBL/GenBank/DDBJ whole genome shotgun (WGS) entry which is preliminary data.</text>
</comment>
<dbReference type="AlphaFoldDB" id="A0A094PR39"/>
<proteinExistence type="predicted"/>
<organism evidence="2">
    <name type="scientific">freshwater metagenome</name>
    <dbReference type="NCBI Taxonomy" id="449393"/>
    <lineage>
        <taxon>unclassified sequences</taxon>
        <taxon>metagenomes</taxon>
        <taxon>ecological metagenomes</taxon>
    </lineage>
</organism>
<dbReference type="PANTHER" id="PTHR45625">
    <property type="entry name" value="PEPTIDYL-PROLYL CIS-TRANS ISOMERASE-RELATED"/>
    <property type="match status" value="1"/>
</dbReference>
<dbReference type="InterPro" id="IPR029000">
    <property type="entry name" value="Cyclophilin-like_dom_sf"/>
</dbReference>
<dbReference type="EMBL" id="JNSK01000136">
    <property type="protein sequence ID" value="KGA14240.1"/>
    <property type="molecule type" value="Genomic_DNA"/>
</dbReference>
<evidence type="ECO:0000259" key="1">
    <source>
        <dbReference type="PROSITE" id="PS50072"/>
    </source>
</evidence>
<reference evidence="2" key="1">
    <citation type="submission" date="2014-05" db="EMBL/GenBank/DDBJ databases">
        <title>Key roles for freshwater Actinobacteria revealed by deep metagenomic sequencing.</title>
        <authorList>
            <person name="Ghai R."/>
            <person name="Mizuno C.M."/>
            <person name="Picazo A."/>
            <person name="Camacho A."/>
            <person name="Rodriguez-Valera F."/>
        </authorList>
    </citation>
    <scope>NUCLEOTIDE SEQUENCE</scope>
</reference>
<accession>A0A094PR39</accession>
<dbReference type="InterPro" id="IPR044666">
    <property type="entry name" value="Cyclophilin_A-like"/>
</dbReference>